<evidence type="ECO:0000256" key="1">
    <source>
        <dbReference type="SAM" id="MobiDB-lite"/>
    </source>
</evidence>
<keyword evidence="3" id="KW-1185">Reference proteome</keyword>
<dbReference type="HOGENOM" id="CLU_167026_0_0_1"/>
<evidence type="ECO:0000313" key="2">
    <source>
        <dbReference type="EMBL" id="EFQ92072.1"/>
    </source>
</evidence>
<feature type="region of interest" description="Disordered" evidence="1">
    <location>
        <begin position="72"/>
        <end position="119"/>
    </location>
</feature>
<organism evidence="3">
    <name type="scientific">Pyrenophora teres f. teres (strain 0-1)</name>
    <name type="common">Barley net blotch fungus</name>
    <name type="synonym">Drechslera teres f. teres</name>
    <dbReference type="NCBI Taxonomy" id="861557"/>
    <lineage>
        <taxon>Eukaryota</taxon>
        <taxon>Fungi</taxon>
        <taxon>Dikarya</taxon>
        <taxon>Ascomycota</taxon>
        <taxon>Pezizomycotina</taxon>
        <taxon>Dothideomycetes</taxon>
        <taxon>Pleosporomycetidae</taxon>
        <taxon>Pleosporales</taxon>
        <taxon>Pleosporineae</taxon>
        <taxon>Pleosporaceae</taxon>
        <taxon>Pyrenophora</taxon>
    </lineage>
</organism>
<protein>
    <submittedName>
        <fullName evidence="2">Uncharacterized protein</fullName>
    </submittedName>
</protein>
<accession>E3RQC6</accession>
<dbReference type="OrthoDB" id="10458914at2759"/>
<dbReference type="KEGG" id="pte:PTT_10906"/>
<dbReference type="EMBL" id="GL534459">
    <property type="protein sequence ID" value="EFQ92072.1"/>
    <property type="molecule type" value="Genomic_DNA"/>
</dbReference>
<name>E3RQC6_PYRTT</name>
<proteinExistence type="predicted"/>
<reference evidence="2 3" key="1">
    <citation type="journal article" date="2010" name="Genome Biol.">
        <title>A first genome assembly of the barley fungal pathogen Pyrenophora teres f. teres.</title>
        <authorList>
            <person name="Ellwood S.R."/>
            <person name="Liu Z."/>
            <person name="Syme R.A."/>
            <person name="Lai Z."/>
            <person name="Hane J.K."/>
            <person name="Keiper F."/>
            <person name="Moffat C.S."/>
            <person name="Oliver R.P."/>
            <person name="Friesen T.L."/>
        </authorList>
    </citation>
    <scope>NUCLEOTIDE SEQUENCE [LARGE SCALE GENOMIC DNA]</scope>
    <source>
        <strain evidence="2 3">0-1</strain>
    </source>
</reference>
<feature type="compositionally biased region" description="Basic residues" evidence="1">
    <location>
        <begin position="110"/>
        <end position="119"/>
    </location>
</feature>
<gene>
    <name evidence="2" type="ORF">PTT_10906</name>
</gene>
<dbReference type="Proteomes" id="UP000001067">
    <property type="component" value="Unassembled WGS sequence"/>
</dbReference>
<dbReference type="AlphaFoldDB" id="E3RQC6"/>
<evidence type="ECO:0000313" key="3">
    <source>
        <dbReference type="Proteomes" id="UP000001067"/>
    </source>
</evidence>
<sequence>MSYYNIYPDPTIDYLVCNVCDAATFTWLAHVFPCAVCGSASFASPESTSVQPIMMYSEEDIQHQLLEEHRKEIRRHGTGVGEIDMSEGDGSETVDGGRKRKRSGDDDDHHHHHRGGKHP</sequence>